<dbReference type="RefSeq" id="WP_008613337.1">
    <property type="nucleotide sequence ID" value="NZ_AONQ01000002.1"/>
</dbReference>
<dbReference type="SUPFAM" id="SSF117070">
    <property type="entry name" value="LEA14-like"/>
    <property type="match status" value="1"/>
</dbReference>
<dbReference type="SMART" id="SM00769">
    <property type="entry name" value="WHy"/>
    <property type="match status" value="1"/>
</dbReference>
<evidence type="ECO:0000313" key="4">
    <source>
        <dbReference type="Proteomes" id="UP000011744"/>
    </source>
</evidence>
<accession>M2ZBI8</accession>
<dbReference type="OrthoDB" id="6196336at2"/>
<evidence type="ECO:0000313" key="3">
    <source>
        <dbReference type="EMBL" id="EME71800.1"/>
    </source>
</evidence>
<sequence>MSTRWLTVLAVFLGLAACTPSEFAEPPEVVLVSMVPVDVSLMEQRLAVTLRVRNPNNAPMSVDGLRFAIDVNGKTFAKGTSDKAVTVPRLGEAELAGTAHVSTTDLMRQVLGTSTLSGLAYRMSGTLFLAGTGGRSVGFESDGDFDFASALGGAGKRN</sequence>
<keyword evidence="1" id="KW-0732">Signal</keyword>
<dbReference type="STRING" id="1244869.H261_01087"/>
<proteinExistence type="predicted"/>
<organism evidence="3 4">
    <name type="scientific">Paramagnetospirillum caucaseum</name>
    <dbReference type="NCBI Taxonomy" id="1244869"/>
    <lineage>
        <taxon>Bacteria</taxon>
        <taxon>Pseudomonadati</taxon>
        <taxon>Pseudomonadota</taxon>
        <taxon>Alphaproteobacteria</taxon>
        <taxon>Rhodospirillales</taxon>
        <taxon>Magnetospirillaceae</taxon>
        <taxon>Paramagnetospirillum</taxon>
    </lineage>
</organism>
<evidence type="ECO:0000259" key="2">
    <source>
        <dbReference type="SMART" id="SM00769"/>
    </source>
</evidence>
<dbReference type="PATRIC" id="fig|1244869.3.peg.209"/>
<dbReference type="InterPro" id="IPR004864">
    <property type="entry name" value="LEA_2"/>
</dbReference>
<feature type="chain" id="PRO_5004030815" evidence="1">
    <location>
        <begin position="25"/>
        <end position="158"/>
    </location>
</feature>
<dbReference type="GO" id="GO:0009269">
    <property type="term" value="P:response to desiccation"/>
    <property type="evidence" value="ECO:0007669"/>
    <property type="project" value="InterPro"/>
</dbReference>
<dbReference type="AlphaFoldDB" id="M2ZBI8"/>
<dbReference type="EMBL" id="AONQ01000002">
    <property type="protein sequence ID" value="EME71800.1"/>
    <property type="molecule type" value="Genomic_DNA"/>
</dbReference>
<feature type="domain" description="Water stress and hypersensitive response" evidence="2">
    <location>
        <begin position="29"/>
        <end position="146"/>
    </location>
</feature>
<dbReference type="Proteomes" id="UP000011744">
    <property type="component" value="Unassembled WGS sequence"/>
</dbReference>
<dbReference type="PROSITE" id="PS51257">
    <property type="entry name" value="PROKAR_LIPOPROTEIN"/>
    <property type="match status" value="1"/>
</dbReference>
<evidence type="ECO:0000256" key="1">
    <source>
        <dbReference type="SAM" id="SignalP"/>
    </source>
</evidence>
<comment type="caution">
    <text evidence="3">The sequence shown here is derived from an EMBL/GenBank/DDBJ whole genome shotgun (WGS) entry which is preliminary data.</text>
</comment>
<dbReference type="InterPro" id="IPR013990">
    <property type="entry name" value="WHy-dom"/>
</dbReference>
<dbReference type="Pfam" id="PF03168">
    <property type="entry name" value="LEA_2"/>
    <property type="match status" value="1"/>
</dbReference>
<gene>
    <name evidence="3" type="ORF">H261_01087</name>
</gene>
<keyword evidence="4" id="KW-1185">Reference proteome</keyword>
<dbReference type="Gene3D" id="2.60.40.1820">
    <property type="match status" value="1"/>
</dbReference>
<feature type="signal peptide" evidence="1">
    <location>
        <begin position="1"/>
        <end position="24"/>
    </location>
</feature>
<reference evidence="3 4" key="1">
    <citation type="journal article" date="2014" name="Genome Announc.">
        <title>Draft Genome Sequence of Magnetospirillum sp. Strain SO-1, a Freshwater Magnetotactic Bacterium Isolated from the Ol'khovka River, Russia.</title>
        <authorList>
            <person name="Grouzdev D.S."/>
            <person name="Dziuba M.V."/>
            <person name="Sukhacheva M.S."/>
            <person name="Mardanov A.V."/>
            <person name="Beletskiy A.V."/>
            <person name="Kuznetsov B.B."/>
            <person name="Skryabin K.G."/>
        </authorList>
    </citation>
    <scope>NUCLEOTIDE SEQUENCE [LARGE SCALE GENOMIC DNA]</scope>
    <source>
        <strain evidence="3 4">SO-1</strain>
    </source>
</reference>
<name>M2ZBI8_9PROT</name>
<dbReference type="eggNOG" id="COG5608">
    <property type="taxonomic scope" value="Bacteria"/>
</dbReference>
<protein>
    <submittedName>
        <fullName evidence="3">Secreted protein</fullName>
    </submittedName>
</protein>